<accession>A0A9P5NQV3</accession>
<comment type="caution">
    <text evidence="1">The sequence shown here is derived from an EMBL/GenBank/DDBJ whole genome shotgun (WGS) entry which is preliminary data.</text>
</comment>
<keyword evidence="2" id="KW-1185">Reference proteome</keyword>
<proteinExistence type="predicted"/>
<gene>
    <name evidence="1" type="ORF">CPB84DRAFT_1678076</name>
</gene>
<dbReference type="Proteomes" id="UP000724874">
    <property type="component" value="Unassembled WGS sequence"/>
</dbReference>
<dbReference type="AlphaFoldDB" id="A0A9P5NQV3"/>
<dbReference type="EMBL" id="JADNYJ010000031">
    <property type="protein sequence ID" value="KAF8903271.1"/>
    <property type="molecule type" value="Genomic_DNA"/>
</dbReference>
<protein>
    <submittedName>
        <fullName evidence="1">Uncharacterized protein</fullName>
    </submittedName>
</protein>
<feature type="non-terminal residue" evidence="1">
    <location>
        <position position="1"/>
    </location>
</feature>
<reference evidence="1" key="1">
    <citation type="submission" date="2020-11" db="EMBL/GenBank/DDBJ databases">
        <authorList>
            <consortium name="DOE Joint Genome Institute"/>
            <person name="Ahrendt S."/>
            <person name="Riley R."/>
            <person name="Andreopoulos W."/>
            <person name="LaButti K."/>
            <person name="Pangilinan J."/>
            <person name="Ruiz-duenas F.J."/>
            <person name="Barrasa J.M."/>
            <person name="Sanchez-Garcia M."/>
            <person name="Camarero S."/>
            <person name="Miyauchi S."/>
            <person name="Serrano A."/>
            <person name="Linde D."/>
            <person name="Babiker R."/>
            <person name="Drula E."/>
            <person name="Ayuso-Fernandez I."/>
            <person name="Pacheco R."/>
            <person name="Padilla G."/>
            <person name="Ferreira P."/>
            <person name="Barriuso J."/>
            <person name="Kellner H."/>
            <person name="Castanera R."/>
            <person name="Alfaro M."/>
            <person name="Ramirez L."/>
            <person name="Pisabarro A.G."/>
            <person name="Kuo A."/>
            <person name="Tritt A."/>
            <person name="Lipzen A."/>
            <person name="He G."/>
            <person name="Yan M."/>
            <person name="Ng V."/>
            <person name="Cullen D."/>
            <person name="Martin F."/>
            <person name="Rosso M.-N."/>
            <person name="Henrissat B."/>
            <person name="Hibbett D."/>
            <person name="Martinez A.T."/>
            <person name="Grigoriev I.V."/>
        </authorList>
    </citation>
    <scope>NUCLEOTIDE SEQUENCE</scope>
    <source>
        <strain evidence="1">AH 44721</strain>
    </source>
</reference>
<sequence>AALLTGGLLSRLAKEHIGIDSACFGPSSAVTEHHLGCHFMADDGTVYWDDMLTKEEMDVICGFHMCYTGSAPNQVVHKSWWPKPAQWKNQKANGYNFGHWTEWDEVWYQSRLSEIEKGNAQPETPEFWRNSLRGASSWRKATTRLNVDSAALFTST</sequence>
<evidence type="ECO:0000313" key="1">
    <source>
        <dbReference type="EMBL" id="KAF8903271.1"/>
    </source>
</evidence>
<evidence type="ECO:0000313" key="2">
    <source>
        <dbReference type="Proteomes" id="UP000724874"/>
    </source>
</evidence>
<name>A0A9P5NQV3_GYMJU</name>
<dbReference type="OrthoDB" id="3268696at2759"/>
<organism evidence="1 2">
    <name type="scientific">Gymnopilus junonius</name>
    <name type="common">Spectacular rustgill mushroom</name>
    <name type="synonym">Gymnopilus spectabilis subsp. junonius</name>
    <dbReference type="NCBI Taxonomy" id="109634"/>
    <lineage>
        <taxon>Eukaryota</taxon>
        <taxon>Fungi</taxon>
        <taxon>Dikarya</taxon>
        <taxon>Basidiomycota</taxon>
        <taxon>Agaricomycotina</taxon>
        <taxon>Agaricomycetes</taxon>
        <taxon>Agaricomycetidae</taxon>
        <taxon>Agaricales</taxon>
        <taxon>Agaricineae</taxon>
        <taxon>Hymenogastraceae</taxon>
        <taxon>Gymnopilus</taxon>
    </lineage>
</organism>